<proteinExistence type="predicted"/>
<accession>A0A6C0H0K0</accession>
<dbReference type="AlphaFoldDB" id="A0A6C0H0K0"/>
<reference evidence="1" key="1">
    <citation type="journal article" date="2020" name="Nature">
        <title>Giant virus diversity and host interactions through global metagenomics.</title>
        <authorList>
            <person name="Schulz F."/>
            <person name="Roux S."/>
            <person name="Paez-Espino D."/>
            <person name="Jungbluth S."/>
            <person name="Walsh D.A."/>
            <person name="Denef V.J."/>
            <person name="McMahon K.D."/>
            <person name="Konstantinidis K.T."/>
            <person name="Eloe-Fadrosh E.A."/>
            <person name="Kyrpides N.C."/>
            <person name="Woyke T."/>
        </authorList>
    </citation>
    <scope>NUCLEOTIDE SEQUENCE</scope>
    <source>
        <strain evidence="1">GVMAG-M-3300023179-4</strain>
    </source>
</reference>
<dbReference type="EMBL" id="MN739834">
    <property type="protein sequence ID" value="QHT73910.1"/>
    <property type="molecule type" value="Genomic_DNA"/>
</dbReference>
<sequence length="84" mass="10387">MENNIVFVPEYLITDTCESNNLEMIKYLFSLEQQPKLDILNYHFLLPIEPKLMKLKYKWKPLKIPISKIIKTWYCYDYKYNRNY</sequence>
<evidence type="ECO:0000313" key="1">
    <source>
        <dbReference type="EMBL" id="QHT73910.1"/>
    </source>
</evidence>
<name>A0A6C0H0K0_9ZZZZ</name>
<organism evidence="1">
    <name type="scientific">viral metagenome</name>
    <dbReference type="NCBI Taxonomy" id="1070528"/>
    <lineage>
        <taxon>unclassified sequences</taxon>
        <taxon>metagenomes</taxon>
        <taxon>organismal metagenomes</taxon>
    </lineage>
</organism>
<protein>
    <submittedName>
        <fullName evidence="1">Uncharacterized protein</fullName>
    </submittedName>
</protein>